<proteinExistence type="predicted"/>
<protein>
    <submittedName>
        <fullName evidence="2">Replication stress response regulator SDE2</fullName>
    </submittedName>
</protein>
<accession>A0AC35FY79</accession>
<name>A0AC35FY79_9BILA</name>
<dbReference type="Proteomes" id="UP000887580">
    <property type="component" value="Unplaced"/>
</dbReference>
<evidence type="ECO:0000313" key="1">
    <source>
        <dbReference type="Proteomes" id="UP000887580"/>
    </source>
</evidence>
<evidence type="ECO:0000313" key="2">
    <source>
        <dbReference type="WBParaSite" id="PS1159_v2.g22118.t1"/>
    </source>
</evidence>
<organism evidence="1 2">
    <name type="scientific">Panagrolaimus sp. PS1159</name>
    <dbReference type="NCBI Taxonomy" id="55785"/>
    <lineage>
        <taxon>Eukaryota</taxon>
        <taxon>Metazoa</taxon>
        <taxon>Ecdysozoa</taxon>
        <taxon>Nematoda</taxon>
        <taxon>Chromadorea</taxon>
        <taxon>Rhabditida</taxon>
        <taxon>Tylenchina</taxon>
        <taxon>Panagrolaimomorpha</taxon>
        <taxon>Panagrolaimoidea</taxon>
        <taxon>Panagrolaimidae</taxon>
        <taxon>Panagrolaimus</taxon>
    </lineage>
</organism>
<sequence>MSNSNIIYPGRYGGGNQKLIDELRKIDPNFFSIIIGSKYLTLDDIKPSDIFTLKFKLLGGKGGFGSLLRSFRIHKSANQLMCRDLTGRRLADVKEEERLRKWIGKKEERDKAEKRKDEEKLEKLRSGHKVKYHFKDKKYMRQRDIVLESVEDAIEAGVAAEHGGSKSPESGLGESSKSTSPVEAPADSDSDIDLEGGLLLGGKSRKRKIIDIPVVEEKRIKTEEMIVKRDNKPIAVKVTVAEVKKMKAANEKEKNGTKKDEEVKHFDPIDVEAALDAKELEAFGLEHLKHELECRGLKCGGSLSERASRLFSIKGLTPDQYPKKILAAKK</sequence>
<dbReference type="WBParaSite" id="PS1159_v2.g22118.t1">
    <property type="protein sequence ID" value="PS1159_v2.g22118.t1"/>
    <property type="gene ID" value="PS1159_v2.g22118"/>
</dbReference>
<reference evidence="2" key="1">
    <citation type="submission" date="2022-11" db="UniProtKB">
        <authorList>
            <consortium name="WormBaseParasite"/>
        </authorList>
    </citation>
    <scope>IDENTIFICATION</scope>
</reference>